<evidence type="ECO:0000256" key="1">
    <source>
        <dbReference type="ARBA" id="ARBA00004571"/>
    </source>
</evidence>
<evidence type="ECO:0000256" key="11">
    <source>
        <dbReference type="PROSITE-ProRule" id="PRU01360"/>
    </source>
</evidence>
<evidence type="ECO:0000256" key="8">
    <source>
        <dbReference type="ARBA" id="ARBA00023136"/>
    </source>
</evidence>
<evidence type="ECO:0000256" key="6">
    <source>
        <dbReference type="ARBA" id="ARBA00022729"/>
    </source>
</evidence>
<comment type="similarity">
    <text evidence="2 11 12">Belongs to the TonB-dependent receptor family.</text>
</comment>
<dbReference type="PANTHER" id="PTHR30069">
    <property type="entry name" value="TONB-DEPENDENT OUTER MEMBRANE RECEPTOR"/>
    <property type="match status" value="1"/>
</dbReference>
<evidence type="ECO:0000259" key="15">
    <source>
        <dbReference type="Pfam" id="PF00593"/>
    </source>
</evidence>
<evidence type="ECO:0000313" key="17">
    <source>
        <dbReference type="EMBL" id="MFC5068148.1"/>
    </source>
</evidence>
<evidence type="ECO:0000259" key="16">
    <source>
        <dbReference type="Pfam" id="PF07715"/>
    </source>
</evidence>
<feature type="compositionally biased region" description="Polar residues" evidence="13">
    <location>
        <begin position="480"/>
        <end position="498"/>
    </location>
</feature>
<accession>A0ABV9Z2W6</accession>
<dbReference type="NCBIfam" id="TIGR01786">
    <property type="entry name" value="TonB-hemlactrns"/>
    <property type="match status" value="1"/>
</dbReference>
<dbReference type="EMBL" id="JBHSJF010000006">
    <property type="protein sequence ID" value="MFC5068148.1"/>
    <property type="molecule type" value="Genomic_DNA"/>
</dbReference>
<evidence type="ECO:0000256" key="4">
    <source>
        <dbReference type="ARBA" id="ARBA00022452"/>
    </source>
</evidence>
<feature type="domain" description="TonB-dependent receptor plug" evidence="16">
    <location>
        <begin position="82"/>
        <end position="180"/>
    </location>
</feature>
<feature type="region of interest" description="Disordered" evidence="13">
    <location>
        <begin position="476"/>
        <end position="499"/>
    </location>
</feature>
<dbReference type="Pfam" id="PF07715">
    <property type="entry name" value="Plug"/>
    <property type="match status" value="1"/>
</dbReference>
<evidence type="ECO:0000256" key="14">
    <source>
        <dbReference type="SAM" id="SignalP"/>
    </source>
</evidence>
<evidence type="ECO:0000256" key="2">
    <source>
        <dbReference type="ARBA" id="ARBA00009810"/>
    </source>
</evidence>
<keyword evidence="9 17" id="KW-0675">Receptor</keyword>
<evidence type="ECO:0000256" key="7">
    <source>
        <dbReference type="ARBA" id="ARBA00023077"/>
    </source>
</evidence>
<dbReference type="InterPro" id="IPR010949">
    <property type="entry name" value="TonB_Hb/transfer/lactofer_rcpt"/>
</dbReference>
<keyword evidence="10 11" id="KW-0998">Cell outer membrane</keyword>
<reference evidence="18" key="1">
    <citation type="journal article" date="2019" name="Int. J. Syst. Evol. Microbiol.">
        <title>The Global Catalogue of Microorganisms (GCM) 10K type strain sequencing project: providing services to taxonomists for standard genome sequencing and annotation.</title>
        <authorList>
            <consortium name="The Broad Institute Genomics Platform"/>
            <consortium name="The Broad Institute Genome Sequencing Center for Infectious Disease"/>
            <person name="Wu L."/>
            <person name="Ma J."/>
        </authorList>
    </citation>
    <scope>NUCLEOTIDE SEQUENCE [LARGE SCALE GENOMIC DNA]</scope>
    <source>
        <strain evidence="18">CGMCC 1.16444</strain>
    </source>
</reference>
<dbReference type="PANTHER" id="PTHR30069:SF29">
    <property type="entry name" value="HEMOGLOBIN AND HEMOGLOBIN-HAPTOGLOBIN-BINDING PROTEIN 1-RELATED"/>
    <property type="match status" value="1"/>
</dbReference>
<evidence type="ECO:0000256" key="5">
    <source>
        <dbReference type="ARBA" id="ARBA00022692"/>
    </source>
</evidence>
<comment type="subcellular location">
    <subcellularLocation>
        <location evidence="1 11">Cell outer membrane</location>
        <topology evidence="1 11">Multi-pass membrane protein</topology>
    </subcellularLocation>
</comment>
<keyword evidence="6 14" id="KW-0732">Signal</keyword>
<keyword evidence="3 11" id="KW-0813">Transport</keyword>
<sequence>MEQGWGLSMKNPVFAGAAASALLISISAGAALAQQSPQRDADGNIVLEPIVVQGTGTANGSGGGEGGEQKPALATEQETVLTTRVTKEEMEQRQVTDIRDIDRLAPGVSYNEASRSFNVRGLDRTRVLTTIDGIRVPWFEDGARGVQGGVNTFEFDSLSAVDIIKGSDSSIFGSGGIGGVVAFRTLDPEDLIKDGRNWGSITRSGFDSKDDSWRVDEAAAARVDNTFVLVQGGYRNGHELENKGDIDAYGTSRTEKNPSDYDQENLLVKLHQYVDGGHRFGFTGELFNRDEDIDDRLATTPLTYALGSVTTNDVTKRQRVSADYRYDGGGAIDQAEAVIYWQRQQLESDFRSIRITPGPPNGPYRRDNTREQEIFGINGSALKIFDLATTEHRVSFGGELYGSKASSYSAGVDNCPPPPYPPFATCSFLHTNQADMPNVDGTTFGAFVQDEIVLAGGAIRVTPGLRYDWYQEKPQETAGLESNPNYDGTLPPDSSDSNLAGKLRVEYDIDPEITLYAQWAQGFRAPTANELYLDYGGPGTYLRLGNENLKPETSNGFEIGAKAGDQDFGGAVSAFYNRYKNFIDQSDPVATPTYPLGVTDTINRDNVEIYGAEIEGHYRHVSGWHTWGNLGAYVGRDIDDDEHLNTIPTARLMTAVGYETDRWGSDVILTIGAGRGVDKVETVTSTTPSYQLVDFTVWWKPQVFDGLTLRAGVFNIFDETYFKTLDLAATTRNKDYYSEPGRNFKVSATYQF</sequence>
<dbReference type="Proteomes" id="UP001595796">
    <property type="component" value="Unassembled WGS sequence"/>
</dbReference>
<dbReference type="InterPro" id="IPR011276">
    <property type="entry name" value="TonB_haem/Hb_rcpt"/>
</dbReference>
<gene>
    <name evidence="17" type="ORF">ACFPFW_08980</name>
</gene>
<dbReference type="Pfam" id="PF00593">
    <property type="entry name" value="TonB_dep_Rec_b-barrel"/>
    <property type="match status" value="1"/>
</dbReference>
<dbReference type="InterPro" id="IPR000531">
    <property type="entry name" value="Beta-barrel_TonB"/>
</dbReference>
<keyword evidence="5 11" id="KW-0812">Transmembrane</keyword>
<comment type="caution">
    <text evidence="17">The sequence shown here is derived from an EMBL/GenBank/DDBJ whole genome shotgun (WGS) entry which is preliminary data.</text>
</comment>
<evidence type="ECO:0000256" key="13">
    <source>
        <dbReference type="SAM" id="MobiDB-lite"/>
    </source>
</evidence>
<keyword evidence="8 11" id="KW-0472">Membrane</keyword>
<proteinExistence type="inferred from homology"/>
<feature type="domain" description="TonB-dependent receptor-like beta-barrel" evidence="15">
    <location>
        <begin position="264"/>
        <end position="716"/>
    </location>
</feature>
<dbReference type="NCBIfam" id="TIGR01785">
    <property type="entry name" value="TonB-hemin"/>
    <property type="match status" value="1"/>
</dbReference>
<evidence type="ECO:0000256" key="10">
    <source>
        <dbReference type="ARBA" id="ARBA00023237"/>
    </source>
</evidence>
<name>A0ABV9Z2W6_9HYPH</name>
<dbReference type="CDD" id="cd01347">
    <property type="entry name" value="ligand_gated_channel"/>
    <property type="match status" value="1"/>
</dbReference>
<keyword evidence="18" id="KW-1185">Reference proteome</keyword>
<dbReference type="Gene3D" id="2.170.130.10">
    <property type="entry name" value="TonB-dependent receptor, plug domain"/>
    <property type="match status" value="1"/>
</dbReference>
<dbReference type="InterPro" id="IPR012910">
    <property type="entry name" value="Plug_dom"/>
</dbReference>
<dbReference type="SUPFAM" id="SSF56935">
    <property type="entry name" value="Porins"/>
    <property type="match status" value="1"/>
</dbReference>
<evidence type="ECO:0000256" key="3">
    <source>
        <dbReference type="ARBA" id="ARBA00022448"/>
    </source>
</evidence>
<dbReference type="PROSITE" id="PS52016">
    <property type="entry name" value="TONB_DEPENDENT_REC_3"/>
    <property type="match status" value="1"/>
</dbReference>
<keyword evidence="7 12" id="KW-0798">TonB box</keyword>
<keyword evidence="4 11" id="KW-1134">Transmembrane beta strand</keyword>
<evidence type="ECO:0000256" key="12">
    <source>
        <dbReference type="RuleBase" id="RU003357"/>
    </source>
</evidence>
<dbReference type="InterPro" id="IPR039426">
    <property type="entry name" value="TonB-dep_rcpt-like"/>
</dbReference>
<evidence type="ECO:0000313" key="18">
    <source>
        <dbReference type="Proteomes" id="UP001595796"/>
    </source>
</evidence>
<feature type="signal peptide" evidence="14">
    <location>
        <begin position="1"/>
        <end position="30"/>
    </location>
</feature>
<evidence type="ECO:0000256" key="9">
    <source>
        <dbReference type="ARBA" id="ARBA00023170"/>
    </source>
</evidence>
<dbReference type="Gene3D" id="2.40.170.20">
    <property type="entry name" value="TonB-dependent receptor, beta-barrel domain"/>
    <property type="match status" value="1"/>
</dbReference>
<dbReference type="InterPro" id="IPR036942">
    <property type="entry name" value="Beta-barrel_TonB_sf"/>
</dbReference>
<organism evidence="17 18">
    <name type="scientific">Flaviflagellibacter deserti</name>
    <dbReference type="NCBI Taxonomy" id="2267266"/>
    <lineage>
        <taxon>Bacteria</taxon>
        <taxon>Pseudomonadati</taxon>
        <taxon>Pseudomonadota</taxon>
        <taxon>Alphaproteobacteria</taxon>
        <taxon>Hyphomicrobiales</taxon>
        <taxon>Flaviflagellibacter</taxon>
    </lineage>
</organism>
<dbReference type="InterPro" id="IPR037066">
    <property type="entry name" value="Plug_dom_sf"/>
</dbReference>
<feature type="chain" id="PRO_5046085401" evidence="14">
    <location>
        <begin position="31"/>
        <end position="752"/>
    </location>
</feature>
<protein>
    <submittedName>
        <fullName evidence="17">TonB-dependent hemoglobin/transferrin/lactoferrin family receptor</fullName>
    </submittedName>
</protein>